<feature type="domain" description="Amino acid transporter transmembrane" evidence="6">
    <location>
        <begin position="215"/>
        <end position="344"/>
    </location>
</feature>
<dbReference type="AlphaFoldDB" id="A0AAE1D4R4"/>
<proteinExistence type="predicted"/>
<feature type="transmembrane region" description="Helical" evidence="5">
    <location>
        <begin position="287"/>
        <end position="311"/>
    </location>
</feature>
<dbReference type="PANTHER" id="PTHR22950:SF349">
    <property type="entry name" value="AMINO ACID TRANSPORTER TRANSMEMBRANE DOMAIN-CONTAINING PROTEIN"/>
    <property type="match status" value="1"/>
</dbReference>
<reference evidence="7" key="1">
    <citation type="journal article" date="2023" name="G3 (Bethesda)">
        <title>A reference genome for the long-term kleptoplast-retaining sea slug Elysia crispata morphotype clarki.</title>
        <authorList>
            <person name="Eastman K.E."/>
            <person name="Pendleton A.L."/>
            <person name="Shaikh M.A."/>
            <person name="Suttiyut T."/>
            <person name="Ogas R."/>
            <person name="Tomko P."/>
            <person name="Gavelis G."/>
            <person name="Widhalm J.R."/>
            <person name="Wisecaver J.H."/>
        </authorList>
    </citation>
    <scope>NUCLEOTIDE SEQUENCE</scope>
    <source>
        <strain evidence="7">ECLA1</strain>
    </source>
</reference>
<dbReference type="Proteomes" id="UP001283361">
    <property type="component" value="Unassembled WGS sequence"/>
</dbReference>
<feature type="transmembrane region" description="Helical" evidence="5">
    <location>
        <begin position="32"/>
        <end position="52"/>
    </location>
</feature>
<organism evidence="7 8">
    <name type="scientific">Elysia crispata</name>
    <name type="common">lettuce slug</name>
    <dbReference type="NCBI Taxonomy" id="231223"/>
    <lineage>
        <taxon>Eukaryota</taxon>
        <taxon>Metazoa</taxon>
        <taxon>Spiralia</taxon>
        <taxon>Lophotrochozoa</taxon>
        <taxon>Mollusca</taxon>
        <taxon>Gastropoda</taxon>
        <taxon>Heterobranchia</taxon>
        <taxon>Euthyneura</taxon>
        <taxon>Panpulmonata</taxon>
        <taxon>Sacoglossa</taxon>
        <taxon>Placobranchoidea</taxon>
        <taxon>Plakobranchidae</taxon>
        <taxon>Elysia</taxon>
    </lineage>
</organism>
<dbReference type="InterPro" id="IPR013057">
    <property type="entry name" value="AA_transpt_TM"/>
</dbReference>
<dbReference type="GO" id="GO:0005774">
    <property type="term" value="C:vacuolar membrane"/>
    <property type="evidence" value="ECO:0007669"/>
    <property type="project" value="TreeGrafter"/>
</dbReference>
<feature type="non-terminal residue" evidence="7">
    <location>
        <position position="1"/>
    </location>
</feature>
<evidence type="ECO:0000256" key="1">
    <source>
        <dbReference type="ARBA" id="ARBA00004141"/>
    </source>
</evidence>
<evidence type="ECO:0000259" key="6">
    <source>
        <dbReference type="Pfam" id="PF01490"/>
    </source>
</evidence>
<keyword evidence="3 5" id="KW-1133">Transmembrane helix</keyword>
<feature type="transmembrane region" description="Helical" evidence="5">
    <location>
        <begin position="217"/>
        <end position="237"/>
    </location>
</feature>
<protein>
    <recommendedName>
        <fullName evidence="6">Amino acid transporter transmembrane domain-containing protein</fullName>
    </recommendedName>
</protein>
<accession>A0AAE1D4R4</accession>
<evidence type="ECO:0000256" key="3">
    <source>
        <dbReference type="ARBA" id="ARBA00022989"/>
    </source>
</evidence>
<sequence length="356" mass="39192">CVSASSCSMRALPHEACEGDGSHTTRSLYMCVYVYVSYVFQVCIGIILQCACGHMKPVSVYWHHPAVACRHMKPVSEVDLTPQDPWTILLFIGGAKLNVEWITMILPIENRTRHPKDYTGPFGMVALATATNVIVNLTVGFYGYLAFGNEASGNILVSLPGMWGISASVHHQSVLFSTQGYIGVYRLVSITKVFYSPPRGISASVHQQSVLFSTQGVYRLVSIMYAAMVFLTFNLQLYQPAEAIYAWLRKSVESDFVLIHGNLATRTALVILTFLFAALVPRVDLMMSLIGAFCAGFLVFVLPIVSELLLLHGGPDGVSWTTWVKDVLILLFGVTAFLTGTYTSVRDIVVALKHKH</sequence>
<feature type="transmembrane region" description="Helical" evidence="5">
    <location>
        <begin position="257"/>
        <end position="280"/>
    </location>
</feature>
<evidence type="ECO:0000256" key="4">
    <source>
        <dbReference type="ARBA" id="ARBA00023136"/>
    </source>
</evidence>
<dbReference type="GO" id="GO:0015179">
    <property type="term" value="F:L-amino acid transmembrane transporter activity"/>
    <property type="evidence" value="ECO:0007669"/>
    <property type="project" value="TreeGrafter"/>
</dbReference>
<evidence type="ECO:0000313" key="8">
    <source>
        <dbReference type="Proteomes" id="UP001283361"/>
    </source>
</evidence>
<comment type="caution">
    <text evidence="7">The sequence shown here is derived from an EMBL/GenBank/DDBJ whole genome shotgun (WGS) entry which is preliminary data.</text>
</comment>
<dbReference type="PANTHER" id="PTHR22950">
    <property type="entry name" value="AMINO ACID TRANSPORTER"/>
    <property type="match status" value="1"/>
</dbReference>
<evidence type="ECO:0000256" key="2">
    <source>
        <dbReference type="ARBA" id="ARBA00022692"/>
    </source>
</evidence>
<evidence type="ECO:0000256" key="5">
    <source>
        <dbReference type="SAM" id="Phobius"/>
    </source>
</evidence>
<keyword evidence="2 5" id="KW-0812">Transmembrane</keyword>
<name>A0AAE1D4R4_9GAST</name>
<dbReference type="EMBL" id="JAWDGP010005471">
    <property type="protein sequence ID" value="KAK3756780.1"/>
    <property type="molecule type" value="Genomic_DNA"/>
</dbReference>
<feature type="domain" description="Amino acid transporter transmembrane" evidence="6">
    <location>
        <begin position="73"/>
        <end position="163"/>
    </location>
</feature>
<keyword evidence="4 5" id="KW-0472">Membrane</keyword>
<keyword evidence="8" id="KW-1185">Reference proteome</keyword>
<evidence type="ECO:0000313" key="7">
    <source>
        <dbReference type="EMBL" id="KAK3756780.1"/>
    </source>
</evidence>
<feature type="transmembrane region" description="Helical" evidence="5">
    <location>
        <begin position="323"/>
        <end position="345"/>
    </location>
</feature>
<dbReference type="Pfam" id="PF01490">
    <property type="entry name" value="Aa_trans"/>
    <property type="match status" value="2"/>
</dbReference>
<comment type="subcellular location">
    <subcellularLocation>
        <location evidence="1">Membrane</location>
        <topology evidence="1">Multi-pass membrane protein</topology>
    </subcellularLocation>
</comment>
<gene>
    <name evidence="7" type="ORF">RRG08_066807</name>
</gene>